<accession>A0ABT9M2T8</accession>
<dbReference type="NCBIfam" id="TIGR01764">
    <property type="entry name" value="excise"/>
    <property type="match status" value="1"/>
</dbReference>
<proteinExistence type="predicted"/>
<dbReference type="RefSeq" id="WP_028991371.1">
    <property type="nucleotide sequence ID" value="NZ_JAURUP010000006.1"/>
</dbReference>
<comment type="caution">
    <text evidence="2">The sequence shown here is derived from an EMBL/GenBank/DDBJ whole genome shotgun (WGS) entry which is preliminary data.</text>
</comment>
<protein>
    <submittedName>
        <fullName evidence="2">Excisionase family DNA binding protein</fullName>
    </submittedName>
</protein>
<dbReference type="InterPro" id="IPR041657">
    <property type="entry name" value="HTH_17"/>
</dbReference>
<organism evidence="2 3">
    <name type="scientific">Thermoanaerobacter pentosaceus</name>
    <dbReference type="NCBI Taxonomy" id="694059"/>
    <lineage>
        <taxon>Bacteria</taxon>
        <taxon>Bacillati</taxon>
        <taxon>Bacillota</taxon>
        <taxon>Clostridia</taxon>
        <taxon>Thermoanaerobacterales</taxon>
        <taxon>Thermoanaerobacteraceae</taxon>
        <taxon>Thermoanaerobacter</taxon>
    </lineage>
</organism>
<reference evidence="2 3" key="1">
    <citation type="submission" date="2023-07" db="EMBL/GenBank/DDBJ databases">
        <title>Genomic Encyclopedia of Type Strains, Phase IV (KMG-IV): sequencing the most valuable type-strain genomes for metagenomic binning, comparative biology and taxonomic classification.</title>
        <authorList>
            <person name="Goeker M."/>
        </authorList>
    </citation>
    <scope>NUCLEOTIDE SEQUENCE [LARGE SCALE GENOMIC DNA]</scope>
    <source>
        <strain evidence="2 3">DSM 25963</strain>
    </source>
</reference>
<dbReference type="Pfam" id="PF12728">
    <property type="entry name" value="HTH_17"/>
    <property type="match status" value="1"/>
</dbReference>
<dbReference type="EMBL" id="JAURUP010000006">
    <property type="protein sequence ID" value="MDP9750380.1"/>
    <property type="molecule type" value="Genomic_DNA"/>
</dbReference>
<dbReference type="InterPro" id="IPR010093">
    <property type="entry name" value="SinI_DNA-bd"/>
</dbReference>
<dbReference type="InterPro" id="IPR038148">
    <property type="entry name" value="Tn1545/Tn916_Xis"/>
</dbReference>
<keyword evidence="3" id="KW-1185">Reference proteome</keyword>
<evidence type="ECO:0000313" key="2">
    <source>
        <dbReference type="EMBL" id="MDP9750380.1"/>
    </source>
</evidence>
<dbReference type="Gene3D" id="3.90.105.50">
    <property type="match status" value="1"/>
</dbReference>
<evidence type="ECO:0000259" key="1">
    <source>
        <dbReference type="Pfam" id="PF12728"/>
    </source>
</evidence>
<name>A0ABT9M2T8_9THEO</name>
<evidence type="ECO:0000313" key="3">
    <source>
        <dbReference type="Proteomes" id="UP001223886"/>
    </source>
</evidence>
<gene>
    <name evidence="2" type="ORF">J2S24_000848</name>
</gene>
<dbReference type="Proteomes" id="UP001223886">
    <property type="component" value="Unassembled WGS sequence"/>
</dbReference>
<sequence>MPSEKLKEKNVKENILEQLKEIIRDAIREATYEYKLTLTIEEAARYTGIGRDKILELAHNPESGFPAFRVGTKFLINRELLKEWLKKVTEERKIL</sequence>
<feature type="domain" description="Helix-turn-helix" evidence="1">
    <location>
        <begin position="38"/>
        <end position="87"/>
    </location>
</feature>